<dbReference type="PANTHER" id="PTHR23012:SF176">
    <property type="entry name" value="OS01G0894600 PROTEIN"/>
    <property type="match status" value="1"/>
</dbReference>
<dbReference type="InterPro" id="IPR033275">
    <property type="entry name" value="MARCH-like"/>
</dbReference>
<dbReference type="GO" id="GO:0004842">
    <property type="term" value="F:ubiquitin-protein transferase activity"/>
    <property type="evidence" value="ECO:0007669"/>
    <property type="project" value="TreeGrafter"/>
</dbReference>
<keyword evidence="4" id="KW-0812">Transmembrane</keyword>
<keyword evidence="7" id="KW-1185">Reference proteome</keyword>
<dbReference type="AlphaFoldDB" id="A0AAV9A096"/>
<dbReference type="SUPFAM" id="SSF57850">
    <property type="entry name" value="RING/U-box"/>
    <property type="match status" value="1"/>
</dbReference>
<gene>
    <name evidence="6" type="ORF">QJS04_geneDACA024181</name>
</gene>
<dbReference type="PROSITE" id="PS51292">
    <property type="entry name" value="ZF_RING_CH"/>
    <property type="match status" value="1"/>
</dbReference>
<dbReference type="GO" id="GO:0008270">
    <property type="term" value="F:zinc ion binding"/>
    <property type="evidence" value="ECO:0007669"/>
    <property type="project" value="UniProtKB-KW"/>
</dbReference>
<feature type="domain" description="RING-CH-type" evidence="5">
    <location>
        <begin position="48"/>
        <end position="108"/>
    </location>
</feature>
<keyword evidence="4" id="KW-1133">Transmembrane helix</keyword>
<dbReference type="Proteomes" id="UP001179952">
    <property type="component" value="Unassembled WGS sequence"/>
</dbReference>
<evidence type="ECO:0000259" key="5">
    <source>
        <dbReference type="PROSITE" id="PS51292"/>
    </source>
</evidence>
<name>A0AAV9A096_ACOGR</name>
<evidence type="ECO:0000256" key="4">
    <source>
        <dbReference type="SAM" id="Phobius"/>
    </source>
</evidence>
<dbReference type="InterPro" id="IPR013083">
    <property type="entry name" value="Znf_RING/FYVE/PHD"/>
</dbReference>
<evidence type="ECO:0000256" key="1">
    <source>
        <dbReference type="ARBA" id="ARBA00022723"/>
    </source>
</evidence>
<dbReference type="SMART" id="SM00744">
    <property type="entry name" value="RINGv"/>
    <property type="match status" value="1"/>
</dbReference>
<keyword evidence="1" id="KW-0479">Metal-binding</keyword>
<dbReference type="InterPro" id="IPR011016">
    <property type="entry name" value="Znf_RING-CH"/>
</dbReference>
<keyword evidence="4" id="KW-0472">Membrane</keyword>
<organism evidence="6 7">
    <name type="scientific">Acorus gramineus</name>
    <name type="common">Dwarf sweet flag</name>
    <dbReference type="NCBI Taxonomy" id="55184"/>
    <lineage>
        <taxon>Eukaryota</taxon>
        <taxon>Viridiplantae</taxon>
        <taxon>Streptophyta</taxon>
        <taxon>Embryophyta</taxon>
        <taxon>Tracheophyta</taxon>
        <taxon>Spermatophyta</taxon>
        <taxon>Magnoliopsida</taxon>
        <taxon>Liliopsida</taxon>
        <taxon>Acoraceae</taxon>
        <taxon>Acorus</taxon>
    </lineage>
</organism>
<dbReference type="PANTHER" id="PTHR23012">
    <property type="entry name" value="RING/FYVE/PHD ZINC FINGER DOMAIN-CONTAINING"/>
    <property type="match status" value="1"/>
</dbReference>
<evidence type="ECO:0000256" key="3">
    <source>
        <dbReference type="ARBA" id="ARBA00022833"/>
    </source>
</evidence>
<dbReference type="Pfam" id="PF12906">
    <property type="entry name" value="RINGv"/>
    <property type="match status" value="1"/>
</dbReference>
<evidence type="ECO:0000313" key="7">
    <source>
        <dbReference type="Proteomes" id="UP001179952"/>
    </source>
</evidence>
<keyword evidence="3" id="KW-0862">Zinc</keyword>
<keyword evidence="2" id="KW-0863">Zinc-finger</keyword>
<proteinExistence type="predicted"/>
<sequence>MVCVDRIIVSACFQPPSHPTTPSDGVVSAAAAVPPSSSVVDGGGGGGGGVGEAIECRICQEEGKESDMEAPCACSGTLKFAHRKCIQRWCNKKGDITCEICNQVYVPNYTVPPTRTRGDGMAIDIRQGWGPRFDLHNPHFFAMAAAEQQLLHAEYDDYAVTSNSSIACCRTVTLILMLLLLIRHAVLVVKDPGIAQDVSPFFNVSILQFAGFLLPCYVMARMCFILQSRRRRQLDCARTHTPPLPFEFGLWMNCLGFWV</sequence>
<dbReference type="Gene3D" id="3.30.40.10">
    <property type="entry name" value="Zinc/RING finger domain, C3HC4 (zinc finger)"/>
    <property type="match status" value="1"/>
</dbReference>
<evidence type="ECO:0000256" key="2">
    <source>
        <dbReference type="ARBA" id="ARBA00022771"/>
    </source>
</evidence>
<dbReference type="GO" id="GO:0016020">
    <property type="term" value="C:membrane"/>
    <property type="evidence" value="ECO:0007669"/>
    <property type="project" value="TreeGrafter"/>
</dbReference>
<dbReference type="Pfam" id="PF12428">
    <property type="entry name" value="DUF3675"/>
    <property type="match status" value="1"/>
</dbReference>
<dbReference type="EMBL" id="JAUJYN010000076">
    <property type="protein sequence ID" value="KAK1256854.1"/>
    <property type="molecule type" value="Genomic_DNA"/>
</dbReference>
<evidence type="ECO:0000313" key="6">
    <source>
        <dbReference type="EMBL" id="KAK1256854.1"/>
    </source>
</evidence>
<feature type="transmembrane region" description="Helical" evidence="4">
    <location>
        <begin position="201"/>
        <end position="224"/>
    </location>
</feature>
<comment type="caution">
    <text evidence="6">The sequence shown here is derived from an EMBL/GenBank/DDBJ whole genome shotgun (WGS) entry which is preliminary data.</text>
</comment>
<dbReference type="GO" id="GO:0016567">
    <property type="term" value="P:protein ubiquitination"/>
    <property type="evidence" value="ECO:0007669"/>
    <property type="project" value="TreeGrafter"/>
</dbReference>
<reference evidence="6" key="2">
    <citation type="submission" date="2023-06" db="EMBL/GenBank/DDBJ databases">
        <authorList>
            <person name="Ma L."/>
            <person name="Liu K.-W."/>
            <person name="Li Z."/>
            <person name="Hsiao Y.-Y."/>
            <person name="Qi Y."/>
            <person name="Fu T."/>
            <person name="Tang G."/>
            <person name="Zhang D."/>
            <person name="Sun W.-H."/>
            <person name="Liu D.-K."/>
            <person name="Li Y."/>
            <person name="Chen G.-Z."/>
            <person name="Liu X.-D."/>
            <person name="Liao X.-Y."/>
            <person name="Jiang Y.-T."/>
            <person name="Yu X."/>
            <person name="Hao Y."/>
            <person name="Huang J."/>
            <person name="Zhao X.-W."/>
            <person name="Ke S."/>
            <person name="Chen Y.-Y."/>
            <person name="Wu W.-L."/>
            <person name="Hsu J.-L."/>
            <person name="Lin Y.-F."/>
            <person name="Huang M.-D."/>
            <person name="Li C.-Y."/>
            <person name="Huang L."/>
            <person name="Wang Z.-W."/>
            <person name="Zhao X."/>
            <person name="Zhong W.-Y."/>
            <person name="Peng D.-H."/>
            <person name="Ahmad S."/>
            <person name="Lan S."/>
            <person name="Zhang J.-S."/>
            <person name="Tsai W.-C."/>
            <person name="Van De Peer Y."/>
            <person name="Liu Z.-J."/>
        </authorList>
    </citation>
    <scope>NUCLEOTIDE SEQUENCE</scope>
    <source>
        <strain evidence="6">SCP</strain>
        <tissue evidence="6">Leaves</tissue>
    </source>
</reference>
<protein>
    <recommendedName>
        <fullName evidence="5">RING-CH-type domain-containing protein</fullName>
    </recommendedName>
</protein>
<feature type="transmembrane region" description="Helical" evidence="4">
    <location>
        <begin position="171"/>
        <end position="189"/>
    </location>
</feature>
<accession>A0AAV9A096</accession>
<dbReference type="InterPro" id="IPR022143">
    <property type="entry name" value="DUF3675"/>
</dbReference>
<dbReference type="CDD" id="cd16495">
    <property type="entry name" value="RING_CH-C4HC3_MARCH"/>
    <property type="match status" value="1"/>
</dbReference>
<reference evidence="6" key="1">
    <citation type="journal article" date="2023" name="Nat. Commun.">
        <title>Diploid and tetraploid genomes of Acorus and the evolution of monocots.</title>
        <authorList>
            <person name="Ma L."/>
            <person name="Liu K.W."/>
            <person name="Li Z."/>
            <person name="Hsiao Y.Y."/>
            <person name="Qi Y."/>
            <person name="Fu T."/>
            <person name="Tang G.D."/>
            <person name="Zhang D."/>
            <person name="Sun W.H."/>
            <person name="Liu D.K."/>
            <person name="Li Y."/>
            <person name="Chen G.Z."/>
            <person name="Liu X.D."/>
            <person name="Liao X.Y."/>
            <person name="Jiang Y.T."/>
            <person name="Yu X."/>
            <person name="Hao Y."/>
            <person name="Huang J."/>
            <person name="Zhao X.W."/>
            <person name="Ke S."/>
            <person name="Chen Y.Y."/>
            <person name="Wu W.L."/>
            <person name="Hsu J.L."/>
            <person name="Lin Y.F."/>
            <person name="Huang M.D."/>
            <person name="Li C.Y."/>
            <person name="Huang L."/>
            <person name="Wang Z.W."/>
            <person name="Zhao X."/>
            <person name="Zhong W.Y."/>
            <person name="Peng D.H."/>
            <person name="Ahmad S."/>
            <person name="Lan S."/>
            <person name="Zhang J.S."/>
            <person name="Tsai W.C."/>
            <person name="Van de Peer Y."/>
            <person name="Liu Z.J."/>
        </authorList>
    </citation>
    <scope>NUCLEOTIDE SEQUENCE</scope>
    <source>
        <strain evidence="6">SCP</strain>
    </source>
</reference>